<feature type="transmembrane region" description="Helical" evidence="7">
    <location>
        <begin position="164"/>
        <end position="186"/>
    </location>
</feature>
<feature type="domain" description="Amino acid permease/ SLC12A" evidence="8">
    <location>
        <begin position="82"/>
        <end position="530"/>
    </location>
</feature>
<evidence type="ECO:0000259" key="8">
    <source>
        <dbReference type="Pfam" id="PF00324"/>
    </source>
</evidence>
<evidence type="ECO:0000256" key="5">
    <source>
        <dbReference type="ARBA" id="ARBA00022989"/>
    </source>
</evidence>
<organism evidence="9">
    <name type="scientific">Ralstonia syzygii R24</name>
    <dbReference type="NCBI Taxonomy" id="907261"/>
    <lineage>
        <taxon>Bacteria</taxon>
        <taxon>Pseudomonadati</taxon>
        <taxon>Pseudomonadota</taxon>
        <taxon>Betaproteobacteria</taxon>
        <taxon>Burkholderiales</taxon>
        <taxon>Burkholderiaceae</taxon>
        <taxon>Ralstonia</taxon>
        <taxon>Ralstonia solanacearum species complex</taxon>
    </lineage>
</organism>
<evidence type="ECO:0000256" key="2">
    <source>
        <dbReference type="ARBA" id="ARBA00022448"/>
    </source>
</evidence>
<name>G3A7N1_9RALS</name>
<dbReference type="EMBL" id="FR854089">
    <property type="protein sequence ID" value="CCA86515.1"/>
    <property type="molecule type" value="Genomic_DNA"/>
</dbReference>
<dbReference type="PIRSF" id="PIRSF006060">
    <property type="entry name" value="AA_transporter"/>
    <property type="match status" value="1"/>
</dbReference>
<keyword evidence="4" id="KW-0029">Amino-acid transport</keyword>
<evidence type="ECO:0000256" key="1">
    <source>
        <dbReference type="ARBA" id="ARBA00004141"/>
    </source>
</evidence>
<dbReference type="InterPro" id="IPR004841">
    <property type="entry name" value="AA-permease/SLC12A_dom"/>
</dbReference>
<feature type="transmembrane region" description="Helical" evidence="7">
    <location>
        <begin position="83"/>
        <end position="104"/>
    </location>
</feature>
<keyword evidence="2" id="KW-0813">Transport</keyword>
<keyword evidence="6 7" id="KW-0472">Membrane</keyword>
<feature type="transmembrane region" description="Helical" evidence="7">
    <location>
        <begin position="508"/>
        <end position="528"/>
    </location>
</feature>
<dbReference type="Gene3D" id="1.20.1740.10">
    <property type="entry name" value="Amino acid/polyamine transporter I"/>
    <property type="match status" value="1"/>
</dbReference>
<dbReference type="GO" id="GO:0016020">
    <property type="term" value="C:membrane"/>
    <property type="evidence" value="ECO:0007669"/>
    <property type="project" value="UniProtKB-SubCell"/>
</dbReference>
<feature type="transmembrane region" description="Helical" evidence="7">
    <location>
        <begin position="409"/>
        <end position="426"/>
    </location>
</feature>
<feature type="transmembrane region" description="Helical" evidence="7">
    <location>
        <begin position="432"/>
        <end position="457"/>
    </location>
</feature>
<dbReference type="AlphaFoldDB" id="G3A7N1"/>
<evidence type="ECO:0000256" key="3">
    <source>
        <dbReference type="ARBA" id="ARBA00022692"/>
    </source>
</evidence>
<dbReference type="GO" id="GO:0015171">
    <property type="term" value="F:amino acid transmembrane transporter activity"/>
    <property type="evidence" value="ECO:0007669"/>
    <property type="project" value="TreeGrafter"/>
</dbReference>
<dbReference type="Pfam" id="PF00324">
    <property type="entry name" value="AA_permease"/>
    <property type="match status" value="1"/>
</dbReference>
<feature type="transmembrane region" description="Helical" evidence="7">
    <location>
        <begin position="110"/>
        <end position="127"/>
    </location>
</feature>
<dbReference type="PANTHER" id="PTHR43341">
    <property type="entry name" value="AMINO ACID PERMEASE"/>
    <property type="match status" value="1"/>
</dbReference>
<proteinExistence type="predicted"/>
<feature type="transmembrane region" description="Helical" evidence="7">
    <location>
        <begin position="222"/>
        <end position="243"/>
    </location>
</feature>
<feature type="transmembrane region" description="Helical" evidence="7">
    <location>
        <begin position="348"/>
        <end position="373"/>
    </location>
</feature>
<feature type="transmembrane region" description="Helical" evidence="7">
    <location>
        <begin position="306"/>
        <end position="328"/>
    </location>
</feature>
<feature type="transmembrane region" description="Helical" evidence="7">
    <location>
        <begin position="192"/>
        <end position="210"/>
    </location>
</feature>
<reference evidence="9" key="1">
    <citation type="journal article" date="2011" name="PLoS ONE">
        <title>Ralstonia syzygii, the Blood Disease Bacterium and some Asian R. solanacearum strains form a single genomic species despite divergent lifestyles.</title>
        <authorList>
            <person name="Remenant B."/>
            <person name="de Cambiaire J.C."/>
            <person name="Cellier G."/>
            <person name="Jacobs J.M."/>
            <person name="Mangenot S."/>
            <person name="Barbe V."/>
            <person name="Lajus A."/>
            <person name="Vallenet D."/>
            <person name="Medigue C."/>
            <person name="Fegan M."/>
            <person name="Allen C."/>
            <person name="Prior P."/>
        </authorList>
    </citation>
    <scope>NUCLEOTIDE SEQUENCE</scope>
    <source>
        <strain evidence="9">R24</strain>
    </source>
</reference>
<keyword evidence="3 7" id="KW-0812">Transmembrane</keyword>
<gene>
    <name evidence="9" type="primary">lysP1</name>
    <name evidence="9" type="ORF">RALSY_40741</name>
</gene>
<reference evidence="9" key="2">
    <citation type="submission" date="2011-04" db="EMBL/GenBank/DDBJ databases">
        <authorList>
            <person name="Genoscope - CEA"/>
        </authorList>
    </citation>
    <scope>NUCLEOTIDE SEQUENCE</scope>
    <source>
        <strain evidence="9">R24</strain>
    </source>
</reference>
<dbReference type="InterPro" id="IPR004840">
    <property type="entry name" value="Amino_acid_permease_CS"/>
</dbReference>
<evidence type="ECO:0000256" key="4">
    <source>
        <dbReference type="ARBA" id="ARBA00022970"/>
    </source>
</evidence>
<sequence length="572" mass="61352">MAACPRCQTRVCASRFFTRGMTVLIESRLSSRGTYRAAGTFHHIRRIPFAIRSEPSDSVSMSEHTTASAGTPGLRRTLHARHLTMIAIGGSIGTGLFVASGASVSQAGPGGALAAYLLIGTMVYFLMSSLGELAAYMPVPGSFATYGALYVDEGFGFALGWNYWYNWAVTIAVELAAAQLVMHYWFPDVPGVLWSAGFLAVMFLLNAISVRGFGEAEYWFALIKVVTVLFFIAIGLAMIFGILKGAPESGLHNLTIGDAPFVGGLPAMIGVAMIAGFSFQGTELIGVAAGESEDPARTIPRAVRQVFWRILLFYVLAIFIIGVLVPYTDPNLLSTEVTSIGVSPFTLVFRHAGLAFAAGLMNAVILTAVLSAGNSGMYASTRMLYNLAAEGRAPRLFAQLSESGVPRNALLATTAVGALCFLSSLFGDKTVYLWLLNTSGMTGFVAWLGIAISHYRFRKGLVLQGHDPAQLPYRSPFFPYGPLFAFGLCLVITLGQNYQAFASGKIDWAEVIATYIGIPIFFAIWIGYRLVRGGGIIRYQDMHFPRPPVTRDPLAGAHADPGLPAAATSPQP</sequence>
<keyword evidence="5 7" id="KW-1133">Transmembrane helix</keyword>
<dbReference type="FunFam" id="1.20.1740.10:FF:000001">
    <property type="entry name" value="Amino acid permease"/>
    <property type="match status" value="1"/>
</dbReference>
<accession>G3A7N1</accession>
<dbReference type="PANTHER" id="PTHR43341:SF1">
    <property type="entry name" value="GENERAL AMINO-ACID PERMEASE GAP1"/>
    <property type="match status" value="1"/>
</dbReference>
<feature type="transmembrane region" description="Helical" evidence="7">
    <location>
        <begin position="263"/>
        <end position="285"/>
    </location>
</feature>
<dbReference type="PROSITE" id="PS00218">
    <property type="entry name" value="AMINO_ACID_PERMEASE_1"/>
    <property type="match status" value="1"/>
</dbReference>
<feature type="transmembrane region" description="Helical" evidence="7">
    <location>
        <begin position="477"/>
        <end position="496"/>
    </location>
</feature>
<evidence type="ECO:0000313" key="9">
    <source>
        <dbReference type="EMBL" id="CCA86515.1"/>
    </source>
</evidence>
<comment type="subcellular location">
    <subcellularLocation>
        <location evidence="1">Membrane</location>
        <topology evidence="1">Multi-pass membrane protein</topology>
    </subcellularLocation>
</comment>
<dbReference type="NCBIfam" id="NF008094">
    <property type="entry name" value="PRK10836.1"/>
    <property type="match status" value="1"/>
</dbReference>
<evidence type="ECO:0000256" key="6">
    <source>
        <dbReference type="ARBA" id="ARBA00023136"/>
    </source>
</evidence>
<evidence type="ECO:0000256" key="7">
    <source>
        <dbReference type="SAM" id="Phobius"/>
    </source>
</evidence>
<dbReference type="InterPro" id="IPR050524">
    <property type="entry name" value="APC_YAT"/>
</dbReference>
<protein>
    <submittedName>
        <fullName evidence="9">Lysine-specific permease</fullName>
    </submittedName>
</protein>